<evidence type="ECO:0000313" key="4">
    <source>
        <dbReference type="Proteomes" id="UP000215155"/>
    </source>
</evidence>
<feature type="domain" description="CRISPR type III-associated protein" evidence="2">
    <location>
        <begin position="7"/>
        <end position="178"/>
    </location>
</feature>
<dbReference type="InterPro" id="IPR052216">
    <property type="entry name" value="CRISPR_Csm3_endoribonuclease"/>
</dbReference>
<dbReference type="CDD" id="cd09726">
    <property type="entry name" value="RAMP_I_III"/>
    <property type="match status" value="1"/>
</dbReference>
<dbReference type="Pfam" id="PF03787">
    <property type="entry name" value="RAMPs"/>
    <property type="match status" value="1"/>
</dbReference>
<evidence type="ECO:0000313" key="3">
    <source>
        <dbReference type="EMBL" id="OXL44345.1"/>
    </source>
</evidence>
<protein>
    <submittedName>
        <fullName evidence="3">CRISPR-associated protein</fullName>
    </submittedName>
</protein>
<dbReference type="EMBL" id="NMPZ01000008">
    <property type="protein sequence ID" value="OXL44345.1"/>
    <property type="molecule type" value="Genomic_DNA"/>
</dbReference>
<proteinExistence type="predicted"/>
<evidence type="ECO:0000256" key="1">
    <source>
        <dbReference type="ARBA" id="ARBA00023118"/>
    </source>
</evidence>
<dbReference type="GO" id="GO:0051607">
    <property type="term" value="P:defense response to virus"/>
    <property type="evidence" value="ECO:0007669"/>
    <property type="project" value="UniProtKB-KW"/>
</dbReference>
<keyword evidence="1" id="KW-0051">Antiviral defense</keyword>
<reference evidence="3 4" key="1">
    <citation type="submission" date="2017-07" db="EMBL/GenBank/DDBJ databases">
        <title>Draft genome sequence of Prevotella copri isolated from the gut of healthy adult Indian.</title>
        <authorList>
            <person name="Das B."/>
            <person name="Bag S."/>
            <person name="Ghosh T.S."/>
        </authorList>
    </citation>
    <scope>NUCLEOTIDE SEQUENCE [LARGE SCALE GENOMIC DNA]</scope>
    <source>
        <strain evidence="3 4">Indica</strain>
    </source>
</reference>
<organism evidence="3 4">
    <name type="scientific">Segatella copri</name>
    <dbReference type="NCBI Taxonomy" id="165179"/>
    <lineage>
        <taxon>Bacteria</taxon>
        <taxon>Pseudomonadati</taxon>
        <taxon>Bacteroidota</taxon>
        <taxon>Bacteroidia</taxon>
        <taxon>Bacteroidales</taxon>
        <taxon>Prevotellaceae</taxon>
        <taxon>Segatella</taxon>
    </lineage>
</organism>
<accession>A0AA91TK32</accession>
<dbReference type="Proteomes" id="UP000215155">
    <property type="component" value="Unassembled WGS sequence"/>
</dbReference>
<sequence length="187" mass="20300">MKDLTIKIEFFSPWHCGSGLSAGADADSLVIKDINGLPFIPGKTIKGLIREAVEDYSALRGLDMNLEKAFGKAATAEEALPSGTLFFTNATLKEDEAKSILSNHVEDLLYINKVATAIDEKNGITQEHSLRTIETTIPCTLYGTILYVDDDMESVLEAALGFIKHMGTGRNRGLGRCKFCIEKGGKA</sequence>
<dbReference type="AlphaFoldDB" id="A0AA91TK32"/>
<name>A0AA91TK32_9BACT</name>
<dbReference type="PANTHER" id="PTHR35579:SF3">
    <property type="entry name" value="CRISPR SYSTEM CMS ENDORIBONUCLEASE CSM3"/>
    <property type="match status" value="1"/>
</dbReference>
<dbReference type="PANTHER" id="PTHR35579">
    <property type="entry name" value="CRISPR SYSTEM CMS ENDORIBONUCLEASE CSM3"/>
    <property type="match status" value="1"/>
</dbReference>
<comment type="caution">
    <text evidence="3">The sequence shown here is derived from an EMBL/GenBank/DDBJ whole genome shotgun (WGS) entry which is preliminary data.</text>
</comment>
<dbReference type="InterPro" id="IPR005537">
    <property type="entry name" value="RAMP_III_fam"/>
</dbReference>
<evidence type="ECO:0000259" key="2">
    <source>
        <dbReference type="Pfam" id="PF03787"/>
    </source>
</evidence>
<dbReference type="RefSeq" id="WP_089543708.1">
    <property type="nucleotide sequence ID" value="NZ_NMPZ01000008.1"/>
</dbReference>
<gene>
    <name evidence="3" type="ORF">CFT61_06845</name>
</gene>